<dbReference type="SMART" id="SM00220">
    <property type="entry name" value="S_TKc"/>
    <property type="match status" value="1"/>
</dbReference>
<evidence type="ECO:0000256" key="12">
    <source>
        <dbReference type="PROSITE-ProRule" id="PRU10141"/>
    </source>
</evidence>
<evidence type="ECO:0000256" key="2">
    <source>
        <dbReference type="ARBA" id="ARBA00022527"/>
    </source>
</evidence>
<evidence type="ECO:0000256" key="6">
    <source>
        <dbReference type="ARBA" id="ARBA00022741"/>
    </source>
</evidence>
<dbReference type="GO" id="GO:0005886">
    <property type="term" value="C:plasma membrane"/>
    <property type="evidence" value="ECO:0000318"/>
    <property type="project" value="GO_Central"/>
</dbReference>
<dbReference type="Gramene" id="KQJ81570">
    <property type="protein sequence ID" value="KQJ81570"/>
    <property type="gene ID" value="BRADI_5g01462v3"/>
</dbReference>
<dbReference type="Gene3D" id="2.90.20.10">
    <property type="entry name" value="Plasmodium vivax P25 domain"/>
    <property type="match status" value="1"/>
</dbReference>
<feature type="domain" description="EGF-like" evidence="15">
    <location>
        <begin position="325"/>
        <end position="367"/>
    </location>
</feature>
<dbReference type="GO" id="GO:0007166">
    <property type="term" value="P:cell surface receptor signaling pathway"/>
    <property type="evidence" value="ECO:0000318"/>
    <property type="project" value="GO_Central"/>
</dbReference>
<sequence>MTTCLILRWTCSLPENTKAIHEVKDGYLEGMQKKVAEARPVRATGTESLTMTPAGCETTCGGMDIPYPFGIGTGCSRKGFEINCVNNNFPVLAGTSLRVVHLSVDPAESQVMLPVGWQCFNASDPSTIEDWRDGEMEMNKDGAYRISNTQNKLFVLGCNTMGYRENKRAEGGSFDSNNHYTGCMSYCNDDKSAQDGLCAGAGCCHVDIPPGLTNNEFNFRMYDHSTMMDYSPCDYAFLVGRTNYTFQRSDLFMDKNRTMPVFLDWAIRDNGSSAILSCADAAKADQYACVSTRSSCFNAKNGPGYNCKCSKGHQGNPYIVDGCTNIDECADKVKYPCYGVCEDTQGSYKCTCQPGYRSNDPRTEHCTPKFPLGAQISTGAIGGILVLVFLSFIYVVRKEQRKTKDFYDKNGGPTLENARNIKLFKKDDLKRILKRSNLVGKGGFGEVYKGIVDDVHVAVKKPIHGSVLASEQFANEVIIQSQVIHKNIVRLIGCCLEVDAPMLVYEFVSKGSLDDILHKVDNKEPLSLDVRVNIATESARGLSYMHAEAHTKILHGDVKPANILLDDKFLPKISDFGISRLIARENQHTGNIIGDMSYMDPVYLQKGLLTEKSDVYSFGVVILELITRQKASYSDNNSLVRNFLEVYEKEKKATELFDKEIAVEGDFELLDSLAGLSVECLNLDVNQRPTMADVAERLLILNRTRRP</sequence>
<dbReference type="STRING" id="15368.A0A0Q3NYQ5"/>
<dbReference type="ExpressionAtlas" id="A0A0Q3NYQ5">
    <property type="expression patterns" value="baseline"/>
</dbReference>
<keyword evidence="3 11" id="KW-0245">EGF-like domain</keyword>
<dbReference type="InterPro" id="IPR008271">
    <property type="entry name" value="Ser/Thr_kinase_AS"/>
</dbReference>
<dbReference type="InterPro" id="IPR000152">
    <property type="entry name" value="EGF-type_Asp/Asn_hydroxyl_site"/>
</dbReference>
<dbReference type="Proteomes" id="UP000008810">
    <property type="component" value="Chromosome 5"/>
</dbReference>
<dbReference type="OrthoDB" id="629019at2759"/>
<dbReference type="SMART" id="SM00181">
    <property type="entry name" value="EGF"/>
    <property type="match status" value="2"/>
</dbReference>
<evidence type="ECO:0000256" key="11">
    <source>
        <dbReference type="PROSITE-ProRule" id="PRU00076"/>
    </source>
</evidence>
<dbReference type="GO" id="GO:0005509">
    <property type="term" value="F:calcium ion binding"/>
    <property type="evidence" value="ECO:0007669"/>
    <property type="project" value="InterPro"/>
</dbReference>
<dbReference type="FunFam" id="1.10.510.10:FF:000606">
    <property type="entry name" value="Wall-associated receptor kinase 3"/>
    <property type="match status" value="1"/>
</dbReference>
<dbReference type="GeneID" id="100822503"/>
<keyword evidence="10" id="KW-0325">Glycoprotein</keyword>
<dbReference type="InterPro" id="IPR011009">
    <property type="entry name" value="Kinase-like_dom_sf"/>
</dbReference>
<dbReference type="Gene3D" id="3.30.200.20">
    <property type="entry name" value="Phosphorylase Kinase, domain 1"/>
    <property type="match status" value="1"/>
</dbReference>
<evidence type="ECO:0000256" key="9">
    <source>
        <dbReference type="ARBA" id="ARBA00023157"/>
    </source>
</evidence>
<dbReference type="EMBL" id="CM000884">
    <property type="protein sequence ID" value="KQJ81569.1"/>
    <property type="molecule type" value="Genomic_DNA"/>
</dbReference>
<dbReference type="GO" id="GO:0005524">
    <property type="term" value="F:ATP binding"/>
    <property type="evidence" value="ECO:0007669"/>
    <property type="project" value="UniProtKB-UniRule"/>
</dbReference>
<keyword evidence="13" id="KW-0472">Membrane</keyword>
<evidence type="ECO:0000313" key="16">
    <source>
        <dbReference type="EMBL" id="KQJ81569.1"/>
    </source>
</evidence>
<keyword evidence="7" id="KW-0418">Kinase</keyword>
<keyword evidence="18" id="KW-1185">Reference proteome</keyword>
<dbReference type="PROSITE" id="PS00107">
    <property type="entry name" value="PROTEIN_KINASE_ATP"/>
    <property type="match status" value="1"/>
</dbReference>
<feature type="binding site" evidence="12">
    <location>
        <position position="461"/>
    </location>
    <ligand>
        <name>ATP</name>
        <dbReference type="ChEBI" id="CHEBI:30616"/>
    </ligand>
</feature>
<dbReference type="PANTHER" id="PTHR27005">
    <property type="entry name" value="WALL-ASSOCIATED RECEPTOR KINASE-LIKE 21"/>
    <property type="match status" value="1"/>
</dbReference>
<dbReference type="InterPro" id="IPR000719">
    <property type="entry name" value="Prot_kinase_dom"/>
</dbReference>
<dbReference type="Pfam" id="PF13947">
    <property type="entry name" value="GUB_WAK_bind"/>
    <property type="match status" value="1"/>
</dbReference>
<dbReference type="Pfam" id="PF07645">
    <property type="entry name" value="EGF_CA"/>
    <property type="match status" value="1"/>
</dbReference>
<dbReference type="RefSeq" id="XP_014751403.1">
    <property type="nucleotide sequence ID" value="XM_014895917.2"/>
</dbReference>
<dbReference type="Gramene" id="KQJ81569">
    <property type="protein sequence ID" value="KQJ81569"/>
    <property type="gene ID" value="BRADI_5g01462v3"/>
</dbReference>
<reference evidence="16" key="2">
    <citation type="submission" date="2017-06" db="EMBL/GenBank/DDBJ databases">
        <title>WGS assembly of Brachypodium distachyon.</title>
        <authorList>
            <consortium name="The International Brachypodium Initiative"/>
            <person name="Lucas S."/>
            <person name="Harmon-Smith M."/>
            <person name="Lail K."/>
            <person name="Tice H."/>
            <person name="Grimwood J."/>
            <person name="Bruce D."/>
            <person name="Barry K."/>
            <person name="Shu S."/>
            <person name="Lindquist E."/>
            <person name="Wang M."/>
            <person name="Pitluck S."/>
            <person name="Vogel J.P."/>
            <person name="Garvin D.F."/>
            <person name="Mockler T.C."/>
            <person name="Schmutz J."/>
            <person name="Rokhsar D."/>
            <person name="Bevan M.W."/>
        </authorList>
    </citation>
    <scope>NUCLEOTIDE SEQUENCE</scope>
    <source>
        <strain evidence="16">Bd21</strain>
    </source>
</reference>
<evidence type="ECO:0000256" key="13">
    <source>
        <dbReference type="SAM" id="Phobius"/>
    </source>
</evidence>
<keyword evidence="5" id="KW-0732">Signal</keyword>
<keyword evidence="13" id="KW-1133">Transmembrane helix</keyword>
<dbReference type="EnsemblPlants" id="KQJ81570">
    <property type="protein sequence ID" value="KQJ81570"/>
    <property type="gene ID" value="BRADI_5g01462v3"/>
</dbReference>
<dbReference type="EnsemblPlants" id="KQJ81569">
    <property type="protein sequence ID" value="KQJ81569"/>
    <property type="gene ID" value="BRADI_5g01462v3"/>
</dbReference>
<evidence type="ECO:0000256" key="8">
    <source>
        <dbReference type="ARBA" id="ARBA00022840"/>
    </source>
</evidence>
<proteinExistence type="predicted"/>
<dbReference type="PROSITE" id="PS01187">
    <property type="entry name" value="EGF_CA"/>
    <property type="match status" value="1"/>
</dbReference>
<evidence type="ECO:0008006" key="19">
    <source>
        <dbReference type="Google" id="ProtNLM"/>
    </source>
</evidence>
<keyword evidence="6 12" id="KW-0547">Nucleotide-binding</keyword>
<dbReference type="InterPro" id="IPR017441">
    <property type="entry name" value="Protein_kinase_ATP_BS"/>
</dbReference>
<protein>
    <recommendedName>
        <fullName evidence="19">Protein kinase domain-containing protein</fullName>
    </recommendedName>
</protein>
<keyword evidence="4" id="KW-0808">Transferase</keyword>
<name>A0A0Q3NYQ5_BRADI</name>
<evidence type="ECO:0000256" key="1">
    <source>
        <dbReference type="ARBA" id="ARBA00004479"/>
    </source>
</evidence>
<comment type="caution">
    <text evidence="11">Lacks conserved residue(s) required for the propagation of feature annotation.</text>
</comment>
<dbReference type="CDD" id="cd00054">
    <property type="entry name" value="EGF_CA"/>
    <property type="match status" value="1"/>
</dbReference>
<evidence type="ECO:0000313" key="18">
    <source>
        <dbReference type="Proteomes" id="UP000008810"/>
    </source>
</evidence>
<dbReference type="PANTHER" id="PTHR27005:SF461">
    <property type="entry name" value="PROTEIN KINASE DOMAIN-CONTAINING PROTEIN"/>
    <property type="match status" value="1"/>
</dbReference>
<evidence type="ECO:0000256" key="10">
    <source>
        <dbReference type="ARBA" id="ARBA00023180"/>
    </source>
</evidence>
<evidence type="ECO:0000256" key="4">
    <source>
        <dbReference type="ARBA" id="ARBA00022679"/>
    </source>
</evidence>
<dbReference type="InterPro" id="IPR001881">
    <property type="entry name" value="EGF-like_Ca-bd_dom"/>
</dbReference>
<evidence type="ECO:0000259" key="15">
    <source>
        <dbReference type="PROSITE" id="PS50026"/>
    </source>
</evidence>
<dbReference type="EMBL" id="CM000884">
    <property type="protein sequence ID" value="KQJ81570.1"/>
    <property type="molecule type" value="Genomic_DNA"/>
</dbReference>
<dbReference type="InterPro" id="IPR045274">
    <property type="entry name" value="WAK-like"/>
</dbReference>
<comment type="subcellular location">
    <subcellularLocation>
        <location evidence="1">Membrane</location>
        <topology evidence="1">Single-pass type I membrane protein</topology>
    </subcellularLocation>
</comment>
<reference evidence="17" key="3">
    <citation type="submission" date="2018-08" db="UniProtKB">
        <authorList>
            <consortium name="EnsemblPlants"/>
        </authorList>
    </citation>
    <scope>IDENTIFICATION</scope>
    <source>
        <strain evidence="17">cv. Bd21</strain>
    </source>
</reference>
<dbReference type="SMART" id="SM00179">
    <property type="entry name" value="EGF_CA"/>
    <property type="match status" value="1"/>
</dbReference>
<dbReference type="Gene3D" id="1.10.510.10">
    <property type="entry name" value="Transferase(Phosphotransferase) domain 1"/>
    <property type="match status" value="1"/>
</dbReference>
<accession>A0A0Q3NYQ5</accession>
<keyword evidence="13" id="KW-0812">Transmembrane</keyword>
<evidence type="ECO:0000259" key="14">
    <source>
        <dbReference type="PROSITE" id="PS50011"/>
    </source>
</evidence>
<dbReference type="SUPFAM" id="SSF56112">
    <property type="entry name" value="Protein kinase-like (PK-like)"/>
    <property type="match status" value="1"/>
</dbReference>
<dbReference type="AlphaFoldDB" id="A0A0Q3NYQ5"/>
<organism evidence="16">
    <name type="scientific">Brachypodium distachyon</name>
    <name type="common">Purple false brome</name>
    <name type="synonym">Trachynia distachya</name>
    <dbReference type="NCBI Taxonomy" id="15368"/>
    <lineage>
        <taxon>Eukaryota</taxon>
        <taxon>Viridiplantae</taxon>
        <taxon>Streptophyta</taxon>
        <taxon>Embryophyta</taxon>
        <taxon>Tracheophyta</taxon>
        <taxon>Spermatophyta</taxon>
        <taxon>Magnoliopsida</taxon>
        <taxon>Liliopsida</taxon>
        <taxon>Poales</taxon>
        <taxon>Poaceae</taxon>
        <taxon>BOP clade</taxon>
        <taxon>Pooideae</taxon>
        <taxon>Stipodae</taxon>
        <taxon>Brachypodieae</taxon>
        <taxon>Brachypodium</taxon>
    </lineage>
</organism>
<dbReference type="SUPFAM" id="SSF57196">
    <property type="entry name" value="EGF/Laminin"/>
    <property type="match status" value="1"/>
</dbReference>
<dbReference type="PROSITE" id="PS00010">
    <property type="entry name" value="ASX_HYDROXYL"/>
    <property type="match status" value="1"/>
</dbReference>
<gene>
    <name evidence="17" type="primary">LOC100822503</name>
    <name evidence="16" type="ORF">BRADI_5g01462v3</name>
</gene>
<dbReference type="InterPro" id="IPR025287">
    <property type="entry name" value="WAK_GUB"/>
</dbReference>
<feature type="transmembrane region" description="Helical" evidence="13">
    <location>
        <begin position="372"/>
        <end position="396"/>
    </location>
</feature>
<dbReference type="InterPro" id="IPR018097">
    <property type="entry name" value="EGF_Ca-bd_CS"/>
</dbReference>
<evidence type="ECO:0000256" key="5">
    <source>
        <dbReference type="ARBA" id="ARBA00022729"/>
    </source>
</evidence>
<dbReference type="PROSITE" id="PS00108">
    <property type="entry name" value="PROTEIN_KINASE_ST"/>
    <property type="match status" value="1"/>
</dbReference>
<keyword evidence="9" id="KW-1015">Disulfide bond</keyword>
<feature type="domain" description="Protein kinase" evidence="14">
    <location>
        <begin position="433"/>
        <end position="700"/>
    </location>
</feature>
<dbReference type="Pfam" id="PF07714">
    <property type="entry name" value="PK_Tyr_Ser-Thr"/>
    <property type="match status" value="1"/>
</dbReference>
<dbReference type="GO" id="GO:0030247">
    <property type="term" value="F:polysaccharide binding"/>
    <property type="evidence" value="ECO:0007669"/>
    <property type="project" value="InterPro"/>
</dbReference>
<dbReference type="GO" id="GO:0004674">
    <property type="term" value="F:protein serine/threonine kinase activity"/>
    <property type="evidence" value="ECO:0007669"/>
    <property type="project" value="UniProtKB-KW"/>
</dbReference>
<dbReference type="InterPro" id="IPR000742">
    <property type="entry name" value="EGF"/>
</dbReference>
<keyword evidence="2" id="KW-0723">Serine/threonine-protein kinase</keyword>
<keyword evidence="8 12" id="KW-0067">ATP-binding</keyword>
<evidence type="ECO:0000313" key="17">
    <source>
        <dbReference type="EnsemblPlants" id="KQJ81569"/>
    </source>
</evidence>
<evidence type="ECO:0000256" key="3">
    <source>
        <dbReference type="ARBA" id="ARBA00022536"/>
    </source>
</evidence>
<evidence type="ECO:0000256" key="7">
    <source>
        <dbReference type="ARBA" id="ARBA00022777"/>
    </source>
</evidence>
<reference evidence="16 17" key="1">
    <citation type="journal article" date="2010" name="Nature">
        <title>Genome sequencing and analysis of the model grass Brachypodium distachyon.</title>
        <authorList>
            <consortium name="International Brachypodium Initiative"/>
        </authorList>
    </citation>
    <scope>NUCLEOTIDE SEQUENCE [LARGE SCALE GENOMIC DNA]</scope>
    <source>
        <strain evidence="16">Bd21</strain>
        <strain evidence="17">cv. Bd21</strain>
    </source>
</reference>
<dbReference type="PROSITE" id="PS50011">
    <property type="entry name" value="PROTEIN_KINASE_DOM"/>
    <property type="match status" value="1"/>
</dbReference>
<dbReference type="InterPro" id="IPR001245">
    <property type="entry name" value="Ser-Thr/Tyr_kinase_cat_dom"/>
</dbReference>
<dbReference type="InterPro" id="IPR049883">
    <property type="entry name" value="NOTCH1_EGF-like"/>
</dbReference>
<dbReference type="FunFam" id="3.30.200.20:FF:000797">
    <property type="entry name" value="PTI1-like tyrosine-protein kinase 3"/>
    <property type="match status" value="1"/>
</dbReference>
<dbReference type="CDD" id="cd14066">
    <property type="entry name" value="STKc_IRAK"/>
    <property type="match status" value="1"/>
</dbReference>
<dbReference type="PROSITE" id="PS50026">
    <property type="entry name" value="EGF_3"/>
    <property type="match status" value="1"/>
</dbReference>